<comment type="catalytic activity">
    <reaction evidence="27">
        <text>prostaglandin H2 = (12S)-hydroxy-(5Z,8E,10E)-heptadecatrienoate + malonaldehyde</text>
        <dbReference type="Rhea" id="RHEA:48644"/>
        <dbReference type="ChEBI" id="CHEBI:57405"/>
        <dbReference type="ChEBI" id="CHEBI:90694"/>
        <dbReference type="ChEBI" id="CHEBI:566274"/>
    </reaction>
</comment>
<keyword evidence="23" id="KW-0413">Isomerase</keyword>
<feature type="binding site" description="axial binding residue" evidence="33">
    <location>
        <position position="965"/>
    </location>
    <ligand>
        <name>heme</name>
        <dbReference type="ChEBI" id="CHEBI:30413"/>
    </ligand>
    <ligandPart>
        <name>Fe</name>
        <dbReference type="ChEBI" id="CHEBI:18248"/>
    </ligandPart>
</feature>
<evidence type="ECO:0000256" key="10">
    <source>
        <dbReference type="ARBA" id="ARBA00022585"/>
    </source>
</evidence>
<comment type="catalytic activity">
    <reaction evidence="2">
        <text>a hydroperoxyeicosatetraenoate = an oxoeicosatetraenoate + H2O</text>
        <dbReference type="Rhea" id="RHEA:55556"/>
        <dbReference type="ChEBI" id="CHEBI:15377"/>
        <dbReference type="ChEBI" id="CHEBI:59720"/>
        <dbReference type="ChEBI" id="CHEBI:131859"/>
        <dbReference type="EC" id="4.2.1.152"/>
    </reaction>
    <physiologicalReaction direction="left-to-right" evidence="2">
        <dbReference type="Rhea" id="RHEA:55557"/>
    </physiologicalReaction>
</comment>
<dbReference type="PANTHER" id="PTHR24302:SF47">
    <property type="entry name" value="CYTOCHROME P450"/>
    <property type="match status" value="1"/>
</dbReference>
<dbReference type="GO" id="GO:0005789">
    <property type="term" value="C:endoplasmic reticulum membrane"/>
    <property type="evidence" value="ECO:0007669"/>
    <property type="project" value="UniProtKB-SubCell"/>
</dbReference>
<dbReference type="GO" id="GO:0004796">
    <property type="term" value="F:thromboxane-A synthase activity"/>
    <property type="evidence" value="ECO:0007669"/>
    <property type="project" value="UniProtKB-EC"/>
</dbReference>
<evidence type="ECO:0000256" key="34">
    <source>
        <dbReference type="SAM" id="Phobius"/>
    </source>
</evidence>
<keyword evidence="9" id="KW-0444">Lipid biosynthesis</keyword>
<dbReference type="Pfam" id="PF00067">
    <property type="entry name" value="p450"/>
    <property type="match status" value="2"/>
</dbReference>
<evidence type="ECO:0000313" key="35">
    <source>
        <dbReference type="Proteomes" id="UP000694845"/>
    </source>
</evidence>
<dbReference type="PANTHER" id="PTHR24302">
    <property type="entry name" value="CYTOCHROME P450 FAMILY 3"/>
    <property type="match status" value="1"/>
</dbReference>
<keyword evidence="24" id="KW-0456">Lyase</keyword>
<evidence type="ECO:0000256" key="14">
    <source>
        <dbReference type="ARBA" id="ARBA00022824"/>
    </source>
</evidence>
<gene>
    <name evidence="36" type="primary">LOC110974857</name>
</gene>
<comment type="function">
    <text evidence="32">Catalyzes the conversion of prostaglandin H2 (PGH2) to thromboxane A2 (TXA2), a potent inducer of blood vessel constriction and platelet aggregation. Also cleaves PGH2 to 12-hydroxy-heptadecatrienoicacid (12-HHT) and malondialdehyde, which is known to act as a mediator of DNA damage. 12-HHT and malondialdehyde are formed stoichiometrically in the same amounts as TXA2. Additionally, displays dehydratase activity, toward (15S)-hydroperoxy-(5Z,8Z,11Z,13E)-eicosatetraenoate (15(S)-HPETE) producing 15-KETE and 15-HETE.</text>
</comment>
<evidence type="ECO:0000256" key="8">
    <source>
        <dbReference type="ARBA" id="ARBA00022501"/>
    </source>
</evidence>
<evidence type="ECO:0000256" key="28">
    <source>
        <dbReference type="ARBA" id="ARBA00036475"/>
    </source>
</evidence>
<evidence type="ECO:0000256" key="3">
    <source>
        <dbReference type="ARBA" id="ARBA00001971"/>
    </source>
</evidence>
<evidence type="ECO:0000256" key="30">
    <source>
        <dbReference type="ARBA" id="ARBA00040834"/>
    </source>
</evidence>
<dbReference type="InterPro" id="IPR017972">
    <property type="entry name" value="Cyt_P450_CS"/>
</dbReference>
<sequence length="1019" mass="116312">MEVFGFGVSMTLFLVVGTVLIFAWYDWWCHQYFQRRGIPVGIWKALDEYREKYGKIVGTYDFQCPVLIVSDPIIIKHILVKSFSNFHNRWTRPIIRYDRSPVGRGMFFLEDGDWKNIRNTLTPSFTAAKMKQMPPVINECCDTLITSISEARTGGKAVDCKALFGAFTMDVIACCAFGLNVDSQKDKDDPFVQNAKILLDAGRFTKPFAILISIFPFLARLFGFLGAEMAFDKKATKFFQDVTEATCKLRKEEGATALKERIDLLQLMLNAHNDPDTDLEDTPIAENGLEGGMAQRKPLSTEDIMAQGVQFFLAGYETTNTLLTFTAYLLATNQHVQEKLHAEIDNLAPTRDNLGYDVIAKMEYLDMVISESLRMYPPVIFLERLCNETVSCDGFVIEKGVTLVVPVWSLHYEEEYWKNPTKFDPERFSPENKATVQPFTYLPFGFGPRICFGMRFALLEGKMALVRVMQQYRFDVSSETEIDDQIYEGSPAWCELRLNMELFGFELSTTWVLVACVVLMLAWYDRWCHQYFQRRGIPVAGYVPIFGNRLQWLKGICQTFAGYHKECGKVFGVYDFRRPILFINDPEILKHIMVKNFSNFYNHTSNPLIKMDPSPVGRGLFFLENEDWKNIRNTLTPSFTAAKMKYMTPLINGCSDTLLKSIDEARRGDKAVDCREVFGGFTMDVIASCAFGLNVDSQKNKDDPFVQNAKILLSGRGFNSTWALLASLFPFLAPWFAHFGIGLVFDPKSVKFFLGVTEAAFKMRKEEGATTSKHIDLLQLMLNAHNDPDTDPEDTPMAEDGLRTGRVTQRKPLSTRDVMAQAVQFFLAGYETTNSLLTFTAYLLATNQDVQEKLHAEIDNLAHTKDNLGYDVIAKMEYLDMVINESLRMYPPLSFTDRRCNQTLNVDGLVIEKGVTVFVGIWNLHHNEEFWTNPNKFDPERFSPENKVSIKPFTYLPFGFGPRICFGMRFALMEGKMALVRVMQQYRFDVSSETEIPIRLSKTGLIAPNKLMLDIVPRK</sequence>
<evidence type="ECO:0000256" key="33">
    <source>
        <dbReference type="PIRSR" id="PIRSR602401-1"/>
    </source>
</evidence>
<evidence type="ECO:0000313" key="36">
    <source>
        <dbReference type="RefSeq" id="XP_022082458.1"/>
    </source>
</evidence>
<dbReference type="PRINTS" id="PR00385">
    <property type="entry name" value="P450"/>
</dbReference>
<keyword evidence="14" id="KW-0256">Endoplasmic reticulum</keyword>
<dbReference type="RefSeq" id="XP_022082458.1">
    <property type="nucleotide sequence ID" value="XM_022226766.1"/>
</dbReference>
<evidence type="ECO:0000256" key="21">
    <source>
        <dbReference type="ARBA" id="ARBA00023136"/>
    </source>
</evidence>
<dbReference type="InterPro" id="IPR050705">
    <property type="entry name" value="Cytochrome_P450_3A"/>
</dbReference>
<evidence type="ECO:0000256" key="13">
    <source>
        <dbReference type="ARBA" id="ARBA00022723"/>
    </source>
</evidence>
<evidence type="ECO:0000256" key="1">
    <source>
        <dbReference type="ARBA" id="ARBA00001143"/>
    </source>
</evidence>
<evidence type="ECO:0000256" key="2">
    <source>
        <dbReference type="ARBA" id="ARBA00001719"/>
    </source>
</evidence>
<evidence type="ECO:0000256" key="16">
    <source>
        <dbReference type="ARBA" id="ARBA00022989"/>
    </source>
</evidence>
<keyword evidence="16 34" id="KW-1133">Transmembrane helix</keyword>
<evidence type="ECO:0000256" key="23">
    <source>
        <dbReference type="ARBA" id="ARBA00023235"/>
    </source>
</evidence>
<dbReference type="PRINTS" id="PR00463">
    <property type="entry name" value="EP450I"/>
</dbReference>
<reference evidence="36" key="1">
    <citation type="submission" date="2025-08" db="UniProtKB">
        <authorList>
            <consortium name="RefSeq"/>
        </authorList>
    </citation>
    <scope>IDENTIFICATION</scope>
</reference>
<dbReference type="InterPro" id="IPR002401">
    <property type="entry name" value="Cyt_P450_E_grp-I"/>
</dbReference>
<evidence type="ECO:0000256" key="9">
    <source>
        <dbReference type="ARBA" id="ARBA00022516"/>
    </source>
</evidence>
<protein>
    <recommendedName>
        <fullName evidence="30">Thromboxane-A synthase</fullName>
        <ecNumber evidence="7">4.2.1.152</ecNumber>
        <ecNumber evidence="29">5.3.99.5</ecNumber>
    </recommendedName>
    <alternativeName>
        <fullName evidence="31">Cytochrome P450 5A1</fullName>
    </alternativeName>
    <alternativeName>
        <fullName evidence="25">Hydroperoxy icosatetraenoate dehydratase</fullName>
    </alternativeName>
</protein>
<evidence type="ECO:0000256" key="24">
    <source>
        <dbReference type="ARBA" id="ARBA00023239"/>
    </source>
</evidence>
<dbReference type="GO" id="GO:0106256">
    <property type="term" value="F:hydroperoxy icosatetraenoate dehydratase activity"/>
    <property type="evidence" value="ECO:0007669"/>
    <property type="project" value="UniProtKB-EC"/>
</dbReference>
<feature type="transmembrane region" description="Helical" evidence="34">
    <location>
        <begin position="208"/>
        <end position="227"/>
    </location>
</feature>
<keyword evidence="12 34" id="KW-0812">Transmembrane</keyword>
<evidence type="ECO:0000256" key="7">
    <source>
        <dbReference type="ARBA" id="ARBA00013084"/>
    </source>
</evidence>
<comment type="cofactor">
    <cofactor evidence="3 33">
        <name>heme</name>
        <dbReference type="ChEBI" id="CHEBI:30413"/>
    </cofactor>
</comment>
<dbReference type="Proteomes" id="UP000694845">
    <property type="component" value="Unplaced"/>
</dbReference>
<dbReference type="Gene3D" id="1.10.630.10">
    <property type="entry name" value="Cytochrome P450"/>
    <property type="match status" value="2"/>
</dbReference>
<evidence type="ECO:0000256" key="12">
    <source>
        <dbReference type="ARBA" id="ARBA00022692"/>
    </source>
</evidence>
<accession>A0A8B7XNR5</accession>
<keyword evidence="15" id="KW-0276">Fatty acid metabolism</keyword>
<evidence type="ECO:0000256" key="25">
    <source>
        <dbReference type="ARBA" id="ARBA00033404"/>
    </source>
</evidence>
<name>A0A8B7XNR5_ACAPL</name>
<dbReference type="OrthoDB" id="2789670at2759"/>
<organism evidence="35 36">
    <name type="scientific">Acanthaster planci</name>
    <name type="common">Crown-of-thorns starfish</name>
    <dbReference type="NCBI Taxonomy" id="133434"/>
    <lineage>
        <taxon>Eukaryota</taxon>
        <taxon>Metazoa</taxon>
        <taxon>Echinodermata</taxon>
        <taxon>Eleutherozoa</taxon>
        <taxon>Asterozoa</taxon>
        <taxon>Asteroidea</taxon>
        <taxon>Valvatacea</taxon>
        <taxon>Valvatida</taxon>
        <taxon>Acanthasteridae</taxon>
        <taxon>Acanthaster</taxon>
    </lineage>
</organism>
<dbReference type="AlphaFoldDB" id="A0A8B7XNR5"/>
<comment type="catalytic activity">
    <reaction evidence="1">
        <text>(15S)-hydroperoxy-(5Z,8Z,11Z,13E)-eicosatetraenoate = 15-oxo-(5Z,8Z,11Z,13E)-eicosatetraenoate + H2O</text>
        <dbReference type="Rhea" id="RHEA:48636"/>
        <dbReference type="ChEBI" id="CHEBI:15377"/>
        <dbReference type="ChEBI" id="CHEBI:57410"/>
        <dbReference type="ChEBI" id="CHEBI:57446"/>
    </reaction>
    <physiologicalReaction direction="left-to-right" evidence="1">
        <dbReference type="Rhea" id="RHEA:48637"/>
    </physiologicalReaction>
</comment>
<keyword evidence="22" id="KW-0275">Fatty acid biosynthesis</keyword>
<evidence type="ECO:0000256" key="20">
    <source>
        <dbReference type="ARBA" id="ARBA00023098"/>
    </source>
</evidence>
<dbReference type="GO" id="GO:0016705">
    <property type="term" value="F:oxidoreductase activity, acting on paired donors, with incorporation or reduction of molecular oxygen"/>
    <property type="evidence" value="ECO:0007669"/>
    <property type="project" value="InterPro"/>
</dbReference>
<dbReference type="OMA" id="EAKIMIF"/>
<dbReference type="CDD" id="cd11055">
    <property type="entry name" value="CYP3A-like"/>
    <property type="match status" value="2"/>
</dbReference>
<dbReference type="InterPro" id="IPR001128">
    <property type="entry name" value="Cyt_P450"/>
</dbReference>
<evidence type="ECO:0000256" key="32">
    <source>
        <dbReference type="ARBA" id="ARBA00054825"/>
    </source>
</evidence>
<keyword evidence="19" id="KW-0503">Monooxygenase</keyword>
<evidence type="ECO:0000256" key="26">
    <source>
        <dbReference type="ARBA" id="ARBA00036380"/>
    </source>
</evidence>
<evidence type="ECO:0000256" key="11">
    <source>
        <dbReference type="ARBA" id="ARBA00022617"/>
    </source>
</evidence>
<proteinExistence type="inferred from homology"/>
<keyword evidence="13 33" id="KW-0479">Metal-binding</keyword>
<feature type="transmembrane region" description="Helical" evidence="34">
    <location>
        <begin position="502"/>
        <end position="524"/>
    </location>
</feature>
<dbReference type="EC" id="4.2.1.152" evidence="7"/>
<dbReference type="EC" id="5.3.99.5" evidence="29"/>
<evidence type="ECO:0000256" key="6">
    <source>
        <dbReference type="ARBA" id="ARBA00011245"/>
    </source>
</evidence>
<comment type="catalytic activity">
    <reaction evidence="28">
        <text>prostaglandin H2 = thromboxane A2</text>
        <dbReference type="Rhea" id="RHEA:17137"/>
        <dbReference type="ChEBI" id="CHEBI:57405"/>
        <dbReference type="ChEBI" id="CHEBI:57445"/>
        <dbReference type="EC" id="5.3.99.5"/>
    </reaction>
    <physiologicalReaction direction="left-to-right" evidence="28">
        <dbReference type="Rhea" id="RHEA:17138"/>
    </physiologicalReaction>
</comment>
<evidence type="ECO:0000256" key="5">
    <source>
        <dbReference type="ARBA" id="ARBA00010617"/>
    </source>
</evidence>
<comment type="similarity">
    <text evidence="5">Belongs to the cytochrome P450 family.</text>
</comment>
<dbReference type="GO" id="GO:0008395">
    <property type="term" value="F:steroid hydroxylase activity"/>
    <property type="evidence" value="ECO:0007669"/>
    <property type="project" value="TreeGrafter"/>
</dbReference>
<dbReference type="KEGG" id="aplc:110974857"/>
<dbReference type="FunFam" id="1.10.630.10:FF:000003">
    <property type="entry name" value="cytochrome P450 3A12-like isoform X2"/>
    <property type="match status" value="2"/>
</dbReference>
<dbReference type="SUPFAM" id="SSF48264">
    <property type="entry name" value="Cytochrome P450"/>
    <property type="match status" value="2"/>
</dbReference>
<feature type="transmembrane region" description="Helical" evidence="34">
    <location>
        <begin position="6"/>
        <end position="27"/>
    </location>
</feature>
<evidence type="ECO:0000256" key="27">
    <source>
        <dbReference type="ARBA" id="ARBA00036424"/>
    </source>
</evidence>
<evidence type="ECO:0000256" key="31">
    <source>
        <dbReference type="ARBA" id="ARBA00042726"/>
    </source>
</evidence>
<evidence type="ECO:0000256" key="15">
    <source>
        <dbReference type="ARBA" id="ARBA00022832"/>
    </source>
</evidence>
<keyword evidence="10" id="KW-0643">Prostaglandin biosynthesis</keyword>
<keyword evidence="17" id="KW-0560">Oxidoreductase</keyword>
<evidence type="ECO:0000256" key="19">
    <source>
        <dbReference type="ARBA" id="ARBA00023033"/>
    </source>
</evidence>
<dbReference type="GeneID" id="110974857"/>
<keyword evidence="18 33" id="KW-0408">Iron</keyword>
<evidence type="ECO:0000256" key="22">
    <source>
        <dbReference type="ARBA" id="ARBA00023160"/>
    </source>
</evidence>
<feature type="transmembrane region" description="Helical" evidence="34">
    <location>
        <begin position="162"/>
        <end position="181"/>
    </location>
</feature>
<evidence type="ECO:0000256" key="18">
    <source>
        <dbReference type="ARBA" id="ARBA00023004"/>
    </source>
</evidence>
<keyword evidence="20" id="KW-0443">Lipid metabolism</keyword>
<dbReference type="GO" id="GO:0001516">
    <property type="term" value="P:prostaglandin biosynthetic process"/>
    <property type="evidence" value="ECO:0007669"/>
    <property type="project" value="UniProtKB-KW"/>
</dbReference>
<keyword evidence="8" id="KW-0644">Prostaglandin metabolism</keyword>
<dbReference type="InterPro" id="IPR036396">
    <property type="entry name" value="Cyt_P450_sf"/>
</dbReference>
<dbReference type="GO" id="GO:0005506">
    <property type="term" value="F:iron ion binding"/>
    <property type="evidence" value="ECO:0007669"/>
    <property type="project" value="InterPro"/>
</dbReference>
<keyword evidence="35" id="KW-1185">Reference proteome</keyword>
<evidence type="ECO:0000256" key="4">
    <source>
        <dbReference type="ARBA" id="ARBA00004477"/>
    </source>
</evidence>
<keyword evidence="11 33" id="KW-0349">Heme</keyword>
<dbReference type="PROSITE" id="PS00086">
    <property type="entry name" value="CYTOCHROME_P450"/>
    <property type="match status" value="2"/>
</dbReference>
<evidence type="ECO:0000256" key="29">
    <source>
        <dbReference type="ARBA" id="ARBA00038872"/>
    </source>
</evidence>
<evidence type="ECO:0000256" key="17">
    <source>
        <dbReference type="ARBA" id="ARBA00023002"/>
    </source>
</evidence>
<dbReference type="GO" id="GO:0020037">
    <property type="term" value="F:heme binding"/>
    <property type="evidence" value="ECO:0007669"/>
    <property type="project" value="InterPro"/>
</dbReference>
<comment type="subcellular location">
    <subcellularLocation>
        <location evidence="4">Endoplasmic reticulum membrane</location>
        <topology evidence="4">Multi-pass membrane protein</topology>
    </subcellularLocation>
</comment>
<comment type="subunit">
    <text evidence="6">Monomer.</text>
</comment>
<keyword evidence="21 34" id="KW-0472">Membrane</keyword>
<comment type="catalytic activity">
    <reaction evidence="26">
        <text>(15S)-hydroperoxy-(5Z,8Z,11Z,13E)-eicosatetraenoate + AH2 = (15S)-hydroxy-(5Z,8Z,11Z,13E)-eicosatetraenoate + A + H2O</text>
        <dbReference type="Rhea" id="RHEA:48856"/>
        <dbReference type="ChEBI" id="CHEBI:13193"/>
        <dbReference type="ChEBI" id="CHEBI:15377"/>
        <dbReference type="ChEBI" id="CHEBI:17499"/>
        <dbReference type="ChEBI" id="CHEBI:57409"/>
        <dbReference type="ChEBI" id="CHEBI:57446"/>
    </reaction>
    <physiologicalReaction direction="left-to-right" evidence="26">
        <dbReference type="Rhea" id="RHEA:48857"/>
    </physiologicalReaction>
</comment>